<dbReference type="GO" id="GO:0016787">
    <property type="term" value="F:hydrolase activity"/>
    <property type="evidence" value="ECO:0007669"/>
    <property type="project" value="UniProtKB-KW"/>
</dbReference>
<dbReference type="PATRIC" id="fig|69370.6.peg.2589"/>
<dbReference type="EMBL" id="JYJA01000036">
    <property type="protein sequence ID" value="KJL41927.1"/>
    <property type="molecule type" value="Genomic_DNA"/>
</dbReference>
<reference evidence="1 2" key="1">
    <citation type="submission" date="2015-02" db="EMBL/GenBank/DDBJ databases">
        <title>Draft genome sequences of ten Microbacterium spp. with emphasis on heavy metal contaminated environments.</title>
        <authorList>
            <person name="Corretto E."/>
        </authorList>
    </citation>
    <scope>NUCLEOTIDE SEQUENCE [LARGE SCALE GENOMIC DNA]</scope>
    <source>
        <strain evidence="1 2">DSM 8608</strain>
    </source>
</reference>
<keyword evidence="1" id="KW-0378">Hydrolase</keyword>
<accession>A0A0M2HCM4</accession>
<comment type="caution">
    <text evidence="1">The sequence shown here is derived from an EMBL/GenBank/DDBJ whole genome shotgun (WGS) entry which is preliminary data.</text>
</comment>
<dbReference type="OrthoDB" id="5055772at2"/>
<dbReference type="InterPro" id="IPR029058">
    <property type="entry name" value="AB_hydrolase_fold"/>
</dbReference>
<dbReference type="RefSeq" id="WP_045299912.1">
    <property type="nucleotide sequence ID" value="NZ_JYJA01000036.1"/>
</dbReference>
<proteinExistence type="predicted"/>
<dbReference type="AlphaFoldDB" id="A0A0M2HCM4"/>
<evidence type="ECO:0000313" key="2">
    <source>
        <dbReference type="Proteomes" id="UP000034098"/>
    </source>
</evidence>
<sequence>MTKGAAPDASYENRSFGAPGAERTVVLLRSGVSTLSDPRPDATARRDARIVAVGLTIDDIDDPAAYRGATPAEATASAIARFVTEESHGRPVGLVGVGEAGELAIMVAAHLGENVDRLALVAVPRPESELGASEVAELLDRIAAKTLLMNGQADPTAASGAAEWFKKHLASARVEMVPRTDDPDARLILADVWERVLSHVAPATVR</sequence>
<gene>
    <name evidence="1" type="ORF">RS82_02544</name>
</gene>
<name>A0A0M2HCM4_MICTR</name>
<evidence type="ECO:0000313" key="1">
    <source>
        <dbReference type="EMBL" id="KJL41927.1"/>
    </source>
</evidence>
<organism evidence="1 2">
    <name type="scientific">Microbacterium trichothecenolyticum</name>
    <name type="common">Aureobacterium trichothecenolyticum</name>
    <dbReference type="NCBI Taxonomy" id="69370"/>
    <lineage>
        <taxon>Bacteria</taxon>
        <taxon>Bacillati</taxon>
        <taxon>Actinomycetota</taxon>
        <taxon>Actinomycetes</taxon>
        <taxon>Micrococcales</taxon>
        <taxon>Microbacteriaceae</taxon>
        <taxon>Microbacterium</taxon>
    </lineage>
</organism>
<protein>
    <submittedName>
        <fullName evidence="1">Alpha/beta hydrolase family protein</fullName>
    </submittedName>
</protein>
<dbReference type="SUPFAM" id="SSF53474">
    <property type="entry name" value="alpha/beta-Hydrolases"/>
    <property type="match status" value="1"/>
</dbReference>
<keyword evidence="2" id="KW-1185">Reference proteome</keyword>
<dbReference type="Gene3D" id="3.40.50.1820">
    <property type="entry name" value="alpha/beta hydrolase"/>
    <property type="match status" value="1"/>
</dbReference>
<dbReference type="Proteomes" id="UP000034098">
    <property type="component" value="Unassembled WGS sequence"/>
</dbReference>